<accession>A0A2K3MC05</accession>
<dbReference type="Gramene" id="Tp57577_TGAC_v2_mRNA27885">
    <property type="protein sequence ID" value="Tp57577_TGAC_v2_mRNA27885"/>
    <property type="gene ID" value="Tp57577_TGAC_v2_gene26961"/>
</dbReference>
<organism evidence="2 3">
    <name type="scientific">Trifolium pratense</name>
    <name type="common">Red clover</name>
    <dbReference type="NCBI Taxonomy" id="57577"/>
    <lineage>
        <taxon>Eukaryota</taxon>
        <taxon>Viridiplantae</taxon>
        <taxon>Streptophyta</taxon>
        <taxon>Embryophyta</taxon>
        <taxon>Tracheophyta</taxon>
        <taxon>Spermatophyta</taxon>
        <taxon>Magnoliopsida</taxon>
        <taxon>eudicotyledons</taxon>
        <taxon>Gunneridae</taxon>
        <taxon>Pentapetalae</taxon>
        <taxon>rosids</taxon>
        <taxon>fabids</taxon>
        <taxon>Fabales</taxon>
        <taxon>Fabaceae</taxon>
        <taxon>Papilionoideae</taxon>
        <taxon>50 kb inversion clade</taxon>
        <taxon>NPAAA clade</taxon>
        <taxon>Hologalegina</taxon>
        <taxon>IRL clade</taxon>
        <taxon>Trifolieae</taxon>
        <taxon>Trifolium</taxon>
    </lineage>
</organism>
<name>A0A2K3MC05_TRIPR</name>
<evidence type="ECO:0000313" key="2">
    <source>
        <dbReference type="EMBL" id="PNX88310.1"/>
    </source>
</evidence>
<dbReference type="GO" id="GO:0007346">
    <property type="term" value="P:regulation of mitotic cell cycle"/>
    <property type="evidence" value="ECO:0007669"/>
    <property type="project" value="InterPro"/>
</dbReference>
<reference evidence="2 3" key="1">
    <citation type="journal article" date="2014" name="Am. J. Bot.">
        <title>Genome assembly and annotation for red clover (Trifolium pratense; Fabaceae).</title>
        <authorList>
            <person name="Istvanek J."/>
            <person name="Jaros M."/>
            <person name="Krenek A."/>
            <person name="Repkova J."/>
        </authorList>
    </citation>
    <scope>NUCLEOTIDE SEQUENCE [LARGE SCALE GENOMIC DNA]</scope>
    <source>
        <strain evidence="3">cv. Tatra</strain>
        <tissue evidence="2">Young leaves</tissue>
    </source>
</reference>
<feature type="compositionally biased region" description="Polar residues" evidence="1">
    <location>
        <begin position="102"/>
        <end position="119"/>
    </location>
</feature>
<sequence length="253" mass="28003">MAARTVRLFQDQNVTDHVYETGTVSGKTDFTGQRKSKLGGRKPLGDLSNSVKPFDLVDGKKTLNGPLKTVKPSVILNKSKNKSNSTLILNKEVVSGSKASKKSNTGSRKPLTDISNSASAKLHAPDIKNKKSLKTSSLTGKYLHPDAIAEERMLHDHEQCIKSKTQALDRHHFFKTVGLEDDSDDAMKISFEPLASKLKPESALWKLEEVHEEMPESPRSAEHGSPIYCKSPEFSSRTMWDDLAVDFKLIDSP</sequence>
<dbReference type="PANTHER" id="PTHR35125:SF2">
    <property type="entry name" value="PROTEIN PATRONUS 2-LIKE"/>
    <property type="match status" value="1"/>
</dbReference>
<reference evidence="2 3" key="2">
    <citation type="journal article" date="2017" name="Front. Plant Sci.">
        <title>Gene Classification and Mining of Molecular Markers Useful in Red Clover (Trifolium pratense) Breeding.</title>
        <authorList>
            <person name="Istvanek J."/>
            <person name="Dluhosova J."/>
            <person name="Dluhos P."/>
            <person name="Patkova L."/>
            <person name="Nedelnik J."/>
            <person name="Repkova J."/>
        </authorList>
    </citation>
    <scope>NUCLEOTIDE SEQUENCE [LARGE SCALE GENOMIC DNA]</scope>
    <source>
        <strain evidence="3">cv. Tatra</strain>
        <tissue evidence="2">Young leaves</tissue>
    </source>
</reference>
<evidence type="ECO:0000256" key="1">
    <source>
        <dbReference type="SAM" id="MobiDB-lite"/>
    </source>
</evidence>
<comment type="caution">
    <text evidence="2">The sequence shown here is derived from an EMBL/GenBank/DDBJ whole genome shotgun (WGS) entry which is preliminary data.</text>
</comment>
<evidence type="ECO:0000313" key="3">
    <source>
        <dbReference type="Proteomes" id="UP000236291"/>
    </source>
</evidence>
<gene>
    <name evidence="2" type="ORF">L195_g044413</name>
</gene>
<feature type="region of interest" description="Disordered" evidence="1">
    <location>
        <begin position="95"/>
        <end position="129"/>
    </location>
</feature>
<proteinExistence type="predicted"/>
<dbReference type="Proteomes" id="UP000236291">
    <property type="component" value="Unassembled WGS sequence"/>
</dbReference>
<dbReference type="OrthoDB" id="1902316at2759"/>
<dbReference type="EMBL" id="ASHM01056189">
    <property type="protein sequence ID" value="PNX88310.1"/>
    <property type="molecule type" value="Genomic_DNA"/>
</dbReference>
<dbReference type="PANTHER" id="PTHR35125">
    <property type="entry name" value="NEURON NAVIGATOR 1-LIKE-RELATED"/>
    <property type="match status" value="1"/>
</dbReference>
<dbReference type="AlphaFoldDB" id="A0A2K3MC05"/>
<dbReference type="ExpressionAtlas" id="A0A2K3MC05">
    <property type="expression patterns" value="baseline"/>
</dbReference>
<feature type="region of interest" description="Disordered" evidence="1">
    <location>
        <begin position="26"/>
        <end position="50"/>
    </location>
</feature>
<protein>
    <submittedName>
        <fullName evidence="2">Uncharacterized protein</fullName>
    </submittedName>
</protein>
<dbReference type="InterPro" id="IPR039326">
    <property type="entry name" value="Patronus"/>
</dbReference>